<evidence type="ECO:0008006" key="4">
    <source>
        <dbReference type="Google" id="ProtNLM"/>
    </source>
</evidence>
<name>A0ABW3KCB3_9BACT</name>
<evidence type="ECO:0000256" key="1">
    <source>
        <dbReference type="SAM" id="SignalP"/>
    </source>
</evidence>
<evidence type="ECO:0000313" key="3">
    <source>
        <dbReference type="Proteomes" id="UP001597112"/>
    </source>
</evidence>
<reference evidence="3" key="1">
    <citation type="journal article" date="2019" name="Int. J. Syst. Evol. Microbiol.">
        <title>The Global Catalogue of Microorganisms (GCM) 10K type strain sequencing project: providing services to taxonomists for standard genome sequencing and annotation.</title>
        <authorList>
            <consortium name="The Broad Institute Genomics Platform"/>
            <consortium name="The Broad Institute Genome Sequencing Center for Infectious Disease"/>
            <person name="Wu L."/>
            <person name="Ma J."/>
        </authorList>
    </citation>
    <scope>NUCLEOTIDE SEQUENCE [LARGE SCALE GENOMIC DNA]</scope>
    <source>
        <strain evidence="3">CCUG 58938</strain>
    </source>
</reference>
<feature type="chain" id="PRO_5046754289" description="Lipoprotein" evidence="1">
    <location>
        <begin position="21"/>
        <end position="232"/>
    </location>
</feature>
<gene>
    <name evidence="2" type="ORF">ACFQ21_27445</name>
</gene>
<proteinExistence type="predicted"/>
<keyword evidence="3" id="KW-1185">Reference proteome</keyword>
<accession>A0ABW3KCB3</accession>
<sequence length="232" mass="26726">MKHFLRFLILPLLTGVLVVACDSSDNDTSPGTGTEYFPLKTGSYLVYDVSEIIYTLSVPETLQYQLKVAMVDKFLNSEGDSTFVIHRSRRNIAADNWTYQDTWSVRKNEREVVMSEGNVSYVKLKLPVRQNMEWDGNAYNTLGEDEYTLEELKVSKTYNNQTFEDCITVNQNDNDDFIVFLDQRKEVYAKDIGLVYKETTQLHYCTQDDCLGQQKVESGTIYEQTITTYGVE</sequence>
<evidence type="ECO:0000313" key="2">
    <source>
        <dbReference type="EMBL" id="MFD1003091.1"/>
    </source>
</evidence>
<protein>
    <recommendedName>
        <fullName evidence="4">Lipoprotein</fullName>
    </recommendedName>
</protein>
<dbReference type="Proteomes" id="UP001597112">
    <property type="component" value="Unassembled WGS sequence"/>
</dbReference>
<organism evidence="2 3">
    <name type="scientific">Ohtaekwangia kribbensis</name>
    <dbReference type="NCBI Taxonomy" id="688913"/>
    <lineage>
        <taxon>Bacteria</taxon>
        <taxon>Pseudomonadati</taxon>
        <taxon>Bacteroidota</taxon>
        <taxon>Cytophagia</taxon>
        <taxon>Cytophagales</taxon>
        <taxon>Fulvivirgaceae</taxon>
        <taxon>Ohtaekwangia</taxon>
    </lineage>
</organism>
<feature type="signal peptide" evidence="1">
    <location>
        <begin position="1"/>
        <end position="20"/>
    </location>
</feature>
<comment type="caution">
    <text evidence="2">The sequence shown here is derived from an EMBL/GenBank/DDBJ whole genome shotgun (WGS) entry which is preliminary data.</text>
</comment>
<dbReference type="RefSeq" id="WP_377585252.1">
    <property type="nucleotide sequence ID" value="NZ_JBHTKA010000015.1"/>
</dbReference>
<keyword evidence="1" id="KW-0732">Signal</keyword>
<dbReference type="PROSITE" id="PS51257">
    <property type="entry name" value="PROKAR_LIPOPROTEIN"/>
    <property type="match status" value="1"/>
</dbReference>
<dbReference type="EMBL" id="JBHTKA010000015">
    <property type="protein sequence ID" value="MFD1003091.1"/>
    <property type="molecule type" value="Genomic_DNA"/>
</dbReference>